<organism evidence="2 3">
    <name type="scientific">Rubellimicrobium aerolatum</name>
    <dbReference type="NCBI Taxonomy" id="490979"/>
    <lineage>
        <taxon>Bacteria</taxon>
        <taxon>Pseudomonadati</taxon>
        <taxon>Pseudomonadota</taxon>
        <taxon>Alphaproteobacteria</taxon>
        <taxon>Rhodobacterales</taxon>
        <taxon>Roseobacteraceae</taxon>
        <taxon>Rubellimicrobium</taxon>
    </lineage>
</organism>
<dbReference type="InterPro" id="IPR010266">
    <property type="entry name" value="NnrS"/>
</dbReference>
<feature type="transmembrane region" description="Helical" evidence="1">
    <location>
        <begin position="60"/>
        <end position="77"/>
    </location>
</feature>
<feature type="transmembrane region" description="Helical" evidence="1">
    <location>
        <begin position="366"/>
        <end position="384"/>
    </location>
</feature>
<keyword evidence="1" id="KW-1133">Transmembrane helix</keyword>
<name>A0ABW0SGP1_9RHOB</name>
<gene>
    <name evidence="2" type="ORF">ACFPOC_16845</name>
</gene>
<comment type="caution">
    <text evidence="2">The sequence shown here is derived from an EMBL/GenBank/DDBJ whole genome shotgun (WGS) entry which is preliminary data.</text>
</comment>
<feature type="transmembrane region" description="Helical" evidence="1">
    <location>
        <begin position="111"/>
        <end position="132"/>
    </location>
</feature>
<keyword evidence="3" id="KW-1185">Reference proteome</keyword>
<feature type="transmembrane region" description="Helical" evidence="1">
    <location>
        <begin position="292"/>
        <end position="315"/>
    </location>
</feature>
<dbReference type="Proteomes" id="UP001596056">
    <property type="component" value="Unassembled WGS sequence"/>
</dbReference>
<dbReference type="Pfam" id="PF05940">
    <property type="entry name" value="NnrS"/>
    <property type="match status" value="1"/>
</dbReference>
<dbReference type="EMBL" id="JBHSNA010000025">
    <property type="protein sequence ID" value="MFC5568080.1"/>
    <property type="molecule type" value="Genomic_DNA"/>
</dbReference>
<keyword evidence="1" id="KW-0812">Transmembrane</keyword>
<reference evidence="3" key="1">
    <citation type="journal article" date="2019" name="Int. J. Syst. Evol. Microbiol.">
        <title>The Global Catalogue of Microorganisms (GCM) 10K type strain sequencing project: providing services to taxonomists for standard genome sequencing and annotation.</title>
        <authorList>
            <consortium name="The Broad Institute Genomics Platform"/>
            <consortium name="The Broad Institute Genome Sequencing Center for Infectious Disease"/>
            <person name="Wu L."/>
            <person name="Ma J."/>
        </authorList>
    </citation>
    <scope>NUCLEOTIDE SEQUENCE [LARGE SCALE GENOMIC DNA]</scope>
    <source>
        <strain evidence="3">KACC 11588</strain>
    </source>
</reference>
<feature type="transmembrane region" description="Helical" evidence="1">
    <location>
        <begin position="21"/>
        <end position="40"/>
    </location>
</feature>
<feature type="transmembrane region" description="Helical" evidence="1">
    <location>
        <begin position="144"/>
        <end position="164"/>
    </location>
</feature>
<dbReference type="RefSeq" id="WP_209842957.1">
    <property type="nucleotide sequence ID" value="NZ_JAGGJP010000021.1"/>
</dbReference>
<accession>A0ABW0SGP1</accession>
<feature type="transmembrane region" description="Helical" evidence="1">
    <location>
        <begin position="176"/>
        <end position="194"/>
    </location>
</feature>
<keyword evidence="1" id="KW-0472">Membrane</keyword>
<proteinExistence type="predicted"/>
<evidence type="ECO:0000256" key="1">
    <source>
        <dbReference type="SAM" id="Phobius"/>
    </source>
</evidence>
<evidence type="ECO:0000313" key="2">
    <source>
        <dbReference type="EMBL" id="MFC5568080.1"/>
    </source>
</evidence>
<sequence>MSSPRSPHAGPALLSHGFRPFFLLASSFATLAVPAWMLAWTGRLELAGPFVPTDWHIHEMIYGFGGAVVAGFLFTAVPNWTGRMPVRGWPLAALGGLWALGRVAVAGGLPLGAGGVAVVDVGFLAVVAAMILREIVAGRNWRNLMVLIPVTVLLAGNAAFHAEAMREGSADLGRRLGIGVMVFLILLIGGRIIPSFTRNWLAKRGAERMPVPTNRFDMACLIVSAVALLAWAVVPGPVTGAGLAVAGVAQAVRMARWRGGVTWRSPLLVMLHVAFAFAPLGLVATGAAEWGWWPLALGLHLWGVGAIGGMTLAVMMRATMGHTGRELVAGPWLSAAFGAVVVAAALRSVWPEAEVAGVTGLDLAAALWTVAFGSFVLKAGPWLVGPSAGRRTVNP</sequence>
<protein>
    <submittedName>
        <fullName evidence="2">NnrS family protein</fullName>
    </submittedName>
</protein>
<feature type="transmembrane region" description="Helical" evidence="1">
    <location>
        <begin position="327"/>
        <end position="346"/>
    </location>
</feature>
<feature type="transmembrane region" description="Helical" evidence="1">
    <location>
        <begin position="267"/>
        <end position="286"/>
    </location>
</feature>
<evidence type="ECO:0000313" key="3">
    <source>
        <dbReference type="Proteomes" id="UP001596056"/>
    </source>
</evidence>